<accession>A0AC35FEB0</accession>
<sequence>MGSLLNNTIHPEILSKNPLLSLLIPPNTSLDQCDLYNLTFSSAGDEHLYELGHGKLSCRCPLSRTGVACQSHLNLPQALALSSSNSNMGSSDPFASYMLASIFLMVAMILLFFS</sequence>
<evidence type="ECO:0000313" key="1">
    <source>
        <dbReference type="Proteomes" id="UP000887580"/>
    </source>
</evidence>
<reference evidence="2" key="1">
    <citation type="submission" date="2022-11" db="UniProtKB">
        <authorList>
            <consortium name="WormBaseParasite"/>
        </authorList>
    </citation>
    <scope>IDENTIFICATION</scope>
</reference>
<proteinExistence type="predicted"/>
<evidence type="ECO:0000313" key="2">
    <source>
        <dbReference type="WBParaSite" id="PS1159_v2.g16775.t1"/>
    </source>
</evidence>
<dbReference type="Proteomes" id="UP000887580">
    <property type="component" value="Unplaced"/>
</dbReference>
<name>A0AC35FEB0_9BILA</name>
<organism evidence="1 2">
    <name type="scientific">Panagrolaimus sp. PS1159</name>
    <dbReference type="NCBI Taxonomy" id="55785"/>
    <lineage>
        <taxon>Eukaryota</taxon>
        <taxon>Metazoa</taxon>
        <taxon>Ecdysozoa</taxon>
        <taxon>Nematoda</taxon>
        <taxon>Chromadorea</taxon>
        <taxon>Rhabditida</taxon>
        <taxon>Tylenchina</taxon>
        <taxon>Panagrolaimomorpha</taxon>
        <taxon>Panagrolaimoidea</taxon>
        <taxon>Panagrolaimidae</taxon>
        <taxon>Panagrolaimus</taxon>
    </lineage>
</organism>
<protein>
    <submittedName>
        <fullName evidence="2">EGF-like domain-containing protein</fullName>
    </submittedName>
</protein>
<dbReference type="WBParaSite" id="PS1159_v2.g16775.t1">
    <property type="protein sequence ID" value="PS1159_v2.g16775.t1"/>
    <property type="gene ID" value="PS1159_v2.g16775"/>
</dbReference>